<dbReference type="AlphaFoldDB" id="T1BEC2"/>
<keyword evidence="1" id="KW-0472">Membrane</keyword>
<evidence type="ECO:0000313" key="2">
    <source>
        <dbReference type="EMBL" id="EQD68172.1"/>
    </source>
</evidence>
<proteinExistence type="predicted"/>
<comment type="caution">
    <text evidence="2">The sequence shown here is derived from an EMBL/GenBank/DDBJ whole genome shotgun (WGS) entry which is preliminary data.</text>
</comment>
<reference evidence="2" key="1">
    <citation type="submission" date="2013-08" db="EMBL/GenBank/DDBJ databases">
        <authorList>
            <person name="Mendez C."/>
            <person name="Richter M."/>
            <person name="Ferrer M."/>
            <person name="Sanchez J."/>
        </authorList>
    </citation>
    <scope>NUCLEOTIDE SEQUENCE</scope>
</reference>
<protein>
    <submittedName>
        <fullName evidence="2">Integral membrane protein</fullName>
    </submittedName>
</protein>
<keyword evidence="1" id="KW-0812">Transmembrane</keyword>
<organism evidence="2">
    <name type="scientific">mine drainage metagenome</name>
    <dbReference type="NCBI Taxonomy" id="410659"/>
    <lineage>
        <taxon>unclassified sequences</taxon>
        <taxon>metagenomes</taxon>
        <taxon>ecological metagenomes</taxon>
    </lineage>
</organism>
<evidence type="ECO:0000256" key="1">
    <source>
        <dbReference type="SAM" id="Phobius"/>
    </source>
</evidence>
<feature type="transmembrane region" description="Helical" evidence="1">
    <location>
        <begin position="83"/>
        <end position="103"/>
    </location>
</feature>
<name>T1BEC2_9ZZZZ</name>
<feature type="transmembrane region" description="Helical" evidence="1">
    <location>
        <begin position="147"/>
        <end position="168"/>
    </location>
</feature>
<reference evidence="2" key="2">
    <citation type="journal article" date="2014" name="ISME J.">
        <title>Microbial stratification in low pH oxic and suboxic macroscopic growths along an acid mine drainage.</title>
        <authorList>
            <person name="Mendez-Garcia C."/>
            <person name="Mesa V."/>
            <person name="Sprenger R.R."/>
            <person name="Richter M."/>
            <person name="Diez M.S."/>
            <person name="Solano J."/>
            <person name="Bargiela R."/>
            <person name="Golyshina O.V."/>
            <person name="Manteca A."/>
            <person name="Ramos J.L."/>
            <person name="Gallego J.R."/>
            <person name="Llorente I."/>
            <person name="Martins Dos Santos V.A."/>
            <person name="Jensen O.N."/>
            <person name="Pelaez A.I."/>
            <person name="Sanchez J."/>
            <person name="Ferrer M."/>
        </authorList>
    </citation>
    <scope>NUCLEOTIDE SEQUENCE</scope>
</reference>
<keyword evidence="1" id="KW-1133">Transmembrane helix</keyword>
<gene>
    <name evidence="2" type="ORF">B1B_05664</name>
</gene>
<sequence>MSKQASTASSSDRFQSWASLPGRIVGRYRETARERPDEEIKFRVLAAFIGTFTSVRIITHGIRGDWLPLKNVQLGGKKGGHPLHIHHLVWGILTLTGCGYGALMRTEPKWRRRLAPVYGAGAALTFDEFALWLRLEDDYWNSAGRTSVDAVIVLSALLGVAVASPLFWQRAFDEVARTVPPVPLTGKVGSRGLRGA</sequence>
<dbReference type="EMBL" id="AUZY01003597">
    <property type="protein sequence ID" value="EQD68172.1"/>
    <property type="molecule type" value="Genomic_DNA"/>
</dbReference>
<feature type="transmembrane region" description="Helical" evidence="1">
    <location>
        <begin position="42"/>
        <end position="63"/>
    </location>
</feature>
<accession>T1BEC2</accession>